<dbReference type="Proteomes" id="UP000187404">
    <property type="component" value="Unassembled WGS sequence"/>
</dbReference>
<keyword evidence="3" id="KW-1185">Reference proteome</keyword>
<comment type="caution">
    <text evidence="2">The sequence shown here is derived from an EMBL/GenBank/DDBJ whole genome shotgun (WGS) entry which is preliminary data.</text>
</comment>
<keyword evidence="1" id="KW-0732">Signal</keyword>
<name>A0A1Q9JIL7_9FIRM</name>
<gene>
    <name evidence="2" type="ORF">BHK98_07990</name>
</gene>
<evidence type="ECO:0000256" key="1">
    <source>
        <dbReference type="SAM" id="SignalP"/>
    </source>
</evidence>
<feature type="signal peptide" evidence="1">
    <location>
        <begin position="1"/>
        <end position="24"/>
    </location>
</feature>
<dbReference type="RefSeq" id="WP_075713197.1">
    <property type="nucleotide sequence ID" value="NZ_MJIE01000001.1"/>
</dbReference>
<dbReference type="AlphaFoldDB" id="A0A1Q9JIL7"/>
<evidence type="ECO:0000313" key="2">
    <source>
        <dbReference type="EMBL" id="OLR56005.1"/>
    </source>
</evidence>
<organism evidence="2 3">
    <name type="scientific">Hornefia porci</name>
    <dbReference type="NCBI Taxonomy" id="2652292"/>
    <lineage>
        <taxon>Bacteria</taxon>
        <taxon>Bacillati</taxon>
        <taxon>Bacillota</taxon>
        <taxon>Clostridia</taxon>
        <taxon>Peptostreptococcales</taxon>
        <taxon>Anaerovoracaceae</taxon>
        <taxon>Hornefia</taxon>
    </lineage>
</organism>
<feature type="chain" id="PRO_5010316186" evidence="1">
    <location>
        <begin position="25"/>
        <end position="327"/>
    </location>
</feature>
<dbReference type="STRING" id="1261640.BHK98_07990"/>
<reference evidence="2 3" key="1">
    <citation type="journal article" date="2016" name="Appl. Environ. Microbiol.">
        <title>Function and Phylogeny of Bacterial Butyryl Coenzyme A:Acetate Transferases and Their Diversity in the Proximal Colon of Swine.</title>
        <authorList>
            <person name="Trachsel J."/>
            <person name="Bayles D.O."/>
            <person name="Looft T."/>
            <person name="Levine U.Y."/>
            <person name="Allen H.K."/>
        </authorList>
    </citation>
    <scope>NUCLEOTIDE SEQUENCE [LARGE SCALE GENOMIC DNA]</scope>
    <source>
        <strain evidence="2 3">68-3-10</strain>
    </source>
</reference>
<proteinExistence type="predicted"/>
<accession>A0A1Q9JIL7</accession>
<evidence type="ECO:0000313" key="3">
    <source>
        <dbReference type="Proteomes" id="UP000187404"/>
    </source>
</evidence>
<dbReference type="EMBL" id="MJIE01000001">
    <property type="protein sequence ID" value="OLR56005.1"/>
    <property type="molecule type" value="Genomic_DNA"/>
</dbReference>
<sequence length="327" mass="35662">MKKSLLIILSVAAALLLMLLSGCADKNGAQKMTEKKISPPEKLSYISSISWENDSLYLCGVKTHGERNISVLCFRTKDDGKNWESVWKEKYTASPGMARLEATADFHAGQIWVSWSYLRQENLSGAFTDESALYDSKKGIIGRASGDKARTILQAGLSGSSRIFTATPEYQFRSCDYRTGKVKDISLKNCSGVADIAQSGNILYLKGLNGGAACCDAGTGKQVSIGKIAGALFQYMDKQKAVGNEREYAVYSSDSEEIAGFYLDRNGIMRFTKDGSQRLADKEDVSFGNKDITFVDSAAKDSSTIYASVSSSSGDSCSLYRYTLKEK</sequence>
<protein>
    <submittedName>
        <fullName evidence="2">Uncharacterized protein</fullName>
    </submittedName>
</protein>
<dbReference type="PROSITE" id="PS51257">
    <property type="entry name" value="PROKAR_LIPOPROTEIN"/>
    <property type="match status" value="1"/>
</dbReference>